<dbReference type="SUPFAM" id="SSF49899">
    <property type="entry name" value="Concanavalin A-like lectins/glucanases"/>
    <property type="match status" value="1"/>
</dbReference>
<evidence type="ECO:0000256" key="1">
    <source>
        <dbReference type="SAM" id="SignalP"/>
    </source>
</evidence>
<dbReference type="InterPro" id="IPR013320">
    <property type="entry name" value="ConA-like_dom_sf"/>
</dbReference>
<feature type="chain" id="PRO_5043903347" evidence="1">
    <location>
        <begin position="19"/>
        <end position="244"/>
    </location>
</feature>
<dbReference type="AlphaFoldDB" id="A0AAW9S2A8"/>
<dbReference type="PANTHER" id="PTHR12223">
    <property type="entry name" value="VESICULAR MANNOSE-BINDING LECTIN"/>
    <property type="match status" value="1"/>
</dbReference>
<dbReference type="CDD" id="cd01951">
    <property type="entry name" value="lectin_L-type"/>
    <property type="match status" value="1"/>
</dbReference>
<keyword evidence="3" id="KW-1185">Reference proteome</keyword>
<dbReference type="InterPro" id="IPR051136">
    <property type="entry name" value="Intracellular_Lectin-GPT"/>
</dbReference>
<dbReference type="InterPro" id="IPR056573">
    <property type="entry name" value="Lectin_L-type_dom"/>
</dbReference>
<evidence type="ECO:0000313" key="2">
    <source>
        <dbReference type="EMBL" id="MEN7546555.1"/>
    </source>
</evidence>
<dbReference type="Pfam" id="PF18483">
    <property type="entry name" value="Lectin_L-type_dom"/>
    <property type="match status" value="1"/>
</dbReference>
<dbReference type="GO" id="GO:0005975">
    <property type="term" value="P:carbohydrate metabolic process"/>
    <property type="evidence" value="ECO:0007669"/>
    <property type="project" value="UniProtKB-ARBA"/>
</dbReference>
<comment type="caution">
    <text evidence="2">The sequence shown here is derived from an EMBL/GenBank/DDBJ whole genome shotgun (WGS) entry which is preliminary data.</text>
</comment>
<feature type="signal peptide" evidence="1">
    <location>
        <begin position="1"/>
        <end position="18"/>
    </location>
</feature>
<accession>A0AAW9S2A8</accession>
<sequence>MKILLLAFLFFTCLPGYSQFKLSGAAQRMNADCIMLTPDEQYVRGLAFHTTKVDLSNQFEIEFDIYLGNKDEGADGIVFVMHNDPRGFNAYGTWGECMSYGRWSKFYVSGDFISPSIAIEFDTYENFRQNDPTSDHIAYLENGTNYHEVYWNSNNKNFNLEDDLMHNFRLNWNPKNHQLQVWLDRQKVYESNKDLVNEIFAGETQVIWGFTASTGRAHNLQYFCLRRWAKYTLPQVKPAEKEGD</sequence>
<protein>
    <submittedName>
        <fullName evidence="2">L-type lectin-domain containing protein</fullName>
    </submittedName>
</protein>
<dbReference type="EMBL" id="JBDKWZ010000001">
    <property type="protein sequence ID" value="MEN7546555.1"/>
    <property type="molecule type" value="Genomic_DNA"/>
</dbReference>
<evidence type="ECO:0000313" key="3">
    <source>
        <dbReference type="Proteomes" id="UP001403385"/>
    </source>
</evidence>
<keyword evidence="1" id="KW-0732">Signal</keyword>
<organism evidence="2 3">
    <name type="scientific">Rapidithrix thailandica</name>
    <dbReference type="NCBI Taxonomy" id="413964"/>
    <lineage>
        <taxon>Bacteria</taxon>
        <taxon>Pseudomonadati</taxon>
        <taxon>Bacteroidota</taxon>
        <taxon>Cytophagia</taxon>
        <taxon>Cytophagales</taxon>
        <taxon>Flammeovirgaceae</taxon>
        <taxon>Rapidithrix</taxon>
    </lineage>
</organism>
<gene>
    <name evidence="2" type="ORF">AAG747_01460</name>
</gene>
<dbReference type="GO" id="GO:0004553">
    <property type="term" value="F:hydrolase activity, hydrolyzing O-glycosyl compounds"/>
    <property type="evidence" value="ECO:0007669"/>
    <property type="project" value="UniProtKB-ARBA"/>
</dbReference>
<reference evidence="2 3" key="1">
    <citation type="submission" date="2024-04" db="EMBL/GenBank/DDBJ databases">
        <title>Novel genus in family Flammeovirgaceae.</title>
        <authorList>
            <person name="Nguyen T.H."/>
            <person name="Vuong T.Q."/>
            <person name="Le H."/>
            <person name="Kim S.-G."/>
        </authorList>
    </citation>
    <scope>NUCLEOTIDE SEQUENCE [LARGE SCALE GENOMIC DNA]</scope>
    <source>
        <strain evidence="2 3">JCM 23209</strain>
    </source>
</reference>
<proteinExistence type="predicted"/>
<dbReference type="Gene3D" id="2.60.120.200">
    <property type="match status" value="1"/>
</dbReference>
<name>A0AAW9S2A8_9BACT</name>
<dbReference type="Proteomes" id="UP001403385">
    <property type="component" value="Unassembled WGS sequence"/>
</dbReference>
<dbReference type="RefSeq" id="WP_346819340.1">
    <property type="nucleotide sequence ID" value="NZ_JBDKWZ010000001.1"/>
</dbReference>